<gene>
    <name evidence="1" type="ORF">LG35_10215</name>
</gene>
<evidence type="ECO:0000313" key="2">
    <source>
        <dbReference type="Proteomes" id="UP000030889"/>
    </source>
</evidence>
<organism evidence="1 2">
    <name type="scientific">Alistipes inops</name>
    <dbReference type="NCBI Taxonomy" id="1501391"/>
    <lineage>
        <taxon>Bacteria</taxon>
        <taxon>Pseudomonadati</taxon>
        <taxon>Bacteroidota</taxon>
        <taxon>Bacteroidia</taxon>
        <taxon>Bacteroidales</taxon>
        <taxon>Rikenellaceae</taxon>
        <taxon>Alistipes</taxon>
    </lineage>
</organism>
<keyword evidence="2" id="KW-1185">Reference proteome</keyword>
<evidence type="ECO:0000313" key="1">
    <source>
        <dbReference type="EMBL" id="KHE39849.1"/>
    </source>
</evidence>
<accession>A0ABR4YGR7</accession>
<name>A0ABR4YGR7_9BACT</name>
<evidence type="ECO:0008006" key="3">
    <source>
        <dbReference type="Google" id="ProtNLM"/>
    </source>
</evidence>
<reference evidence="1 2" key="1">
    <citation type="submission" date="2014-09" db="EMBL/GenBank/DDBJ databases">
        <title>Alistipes sp. 627, sp. nov., a novel member of the family Rikenellaceae isolated from human faeces.</title>
        <authorList>
            <person name="Shkoporov A.N."/>
            <person name="Chaplin A.V."/>
            <person name="Motuzova O.V."/>
            <person name="Kafarskaia L.I."/>
            <person name="Khokhlova E.V."/>
            <person name="Efimov B.A."/>
        </authorList>
    </citation>
    <scope>NUCLEOTIDE SEQUENCE [LARGE SCALE GENOMIC DNA]</scope>
    <source>
        <strain evidence="1 2">627</strain>
    </source>
</reference>
<dbReference type="EMBL" id="JRGF01000032">
    <property type="protein sequence ID" value="KHE39849.1"/>
    <property type="molecule type" value="Genomic_DNA"/>
</dbReference>
<protein>
    <recommendedName>
        <fullName evidence="3">Bacterial repeat domain-containing protein</fullName>
    </recommendedName>
</protein>
<proteinExistence type="predicted"/>
<dbReference type="Proteomes" id="UP000030889">
    <property type="component" value="Unassembled WGS sequence"/>
</dbReference>
<sequence length="213" mass="23832">MDTRVQCYTLDVYDDLENSDAALSGYCIPSKAWNLHFDIAGNTAGRKISGTVTLREGVASCFKFNTNPYGQTGTIALWNQNGPNSLPVIYNPPVVTEANGWIEYDVLLVDDGGFRKTYTFRHMLANEVRAVPYGDEVLTVTGAPYYLRQEDGTLRIACYENGCTLRAPQYSAGMRFAGWYADATYRTRLSTKVQYLCKPSATLTVLYAKYEKM</sequence>
<comment type="caution">
    <text evidence="1">The sequence shown here is derived from an EMBL/GenBank/DDBJ whole genome shotgun (WGS) entry which is preliminary data.</text>
</comment>